<dbReference type="Proteomes" id="UP001190700">
    <property type="component" value="Unassembled WGS sequence"/>
</dbReference>
<gene>
    <name evidence="2" type="ORF">CYMTET_48160</name>
</gene>
<accession>A0AAE0BST7</accession>
<keyword evidence="1" id="KW-1133">Transmembrane helix</keyword>
<evidence type="ECO:0000256" key="1">
    <source>
        <dbReference type="SAM" id="Phobius"/>
    </source>
</evidence>
<comment type="caution">
    <text evidence="2">The sequence shown here is derived from an EMBL/GenBank/DDBJ whole genome shotgun (WGS) entry which is preliminary data.</text>
</comment>
<keyword evidence="3" id="KW-1185">Reference proteome</keyword>
<feature type="transmembrane region" description="Helical" evidence="1">
    <location>
        <begin position="199"/>
        <end position="226"/>
    </location>
</feature>
<name>A0AAE0BST7_9CHLO</name>
<keyword evidence="1" id="KW-0812">Transmembrane</keyword>
<dbReference type="EMBL" id="LGRX02033233">
    <property type="protein sequence ID" value="KAK3242128.1"/>
    <property type="molecule type" value="Genomic_DNA"/>
</dbReference>
<sequence>MIVARAETGSTIRSRASLCPPVRYSSEMLLNPKHNFRRTTPSCFIRLEIGGHEYLGSRHNGTRIPRIGRMRTDLFQEGSRVPATQFKGRQVAYPLTAALPDDAAGNFDEKHSIIKQGGMLSGFFSKGTLAKIGSVCLVGLDVVGGALFLASAPSWVQGKSLWGNLVAVAYEIFDTTFNTTFEAIMNSQRSAAGNIIEQIVVGFVTTIVMLPIGFVMAAVVAAYAAIGVILQESIVTGILVGLVFGATYFFGGEPAVTKLLVGFRWVCRFSLFVNAVQYAQLSLEHREVAPKIDEITGFTSKVEALGSTDNSSPPK</sequence>
<evidence type="ECO:0000313" key="3">
    <source>
        <dbReference type="Proteomes" id="UP001190700"/>
    </source>
</evidence>
<proteinExistence type="predicted"/>
<organism evidence="2 3">
    <name type="scientific">Cymbomonas tetramitiformis</name>
    <dbReference type="NCBI Taxonomy" id="36881"/>
    <lineage>
        <taxon>Eukaryota</taxon>
        <taxon>Viridiplantae</taxon>
        <taxon>Chlorophyta</taxon>
        <taxon>Pyramimonadophyceae</taxon>
        <taxon>Pyramimonadales</taxon>
        <taxon>Pyramimonadaceae</taxon>
        <taxon>Cymbomonas</taxon>
    </lineage>
</organism>
<dbReference type="AlphaFoldDB" id="A0AAE0BST7"/>
<keyword evidence="1" id="KW-0472">Membrane</keyword>
<reference evidence="2 3" key="1">
    <citation type="journal article" date="2015" name="Genome Biol. Evol.">
        <title>Comparative Genomics of a Bacterivorous Green Alga Reveals Evolutionary Causalities and Consequences of Phago-Mixotrophic Mode of Nutrition.</title>
        <authorList>
            <person name="Burns J.A."/>
            <person name="Paasch A."/>
            <person name="Narechania A."/>
            <person name="Kim E."/>
        </authorList>
    </citation>
    <scope>NUCLEOTIDE SEQUENCE [LARGE SCALE GENOMIC DNA]</scope>
    <source>
        <strain evidence="2 3">PLY_AMNH</strain>
    </source>
</reference>
<evidence type="ECO:0000313" key="2">
    <source>
        <dbReference type="EMBL" id="KAK3242128.1"/>
    </source>
</evidence>
<protein>
    <submittedName>
        <fullName evidence="2">Uncharacterized protein</fullName>
    </submittedName>
</protein>
<feature type="transmembrane region" description="Helical" evidence="1">
    <location>
        <begin position="233"/>
        <end position="251"/>
    </location>
</feature>